<name>A0ABU8W2B8_9BURK</name>
<gene>
    <name evidence="5" type="ORF">WKW80_19540</name>
</gene>
<dbReference type="Pfam" id="PF13598">
    <property type="entry name" value="DUF4139"/>
    <property type="match status" value="1"/>
</dbReference>
<evidence type="ECO:0000259" key="3">
    <source>
        <dbReference type="Pfam" id="PF13598"/>
    </source>
</evidence>
<evidence type="ECO:0000256" key="1">
    <source>
        <dbReference type="SAM" id="Coils"/>
    </source>
</evidence>
<dbReference type="PANTHER" id="PTHR31005:SF8">
    <property type="entry name" value="DUF4139 DOMAIN-CONTAINING PROTEIN"/>
    <property type="match status" value="1"/>
</dbReference>
<evidence type="ECO:0000313" key="6">
    <source>
        <dbReference type="Proteomes" id="UP001363010"/>
    </source>
</evidence>
<feature type="domain" description="DUF4139" evidence="3">
    <location>
        <begin position="220"/>
        <end position="531"/>
    </location>
</feature>
<dbReference type="InterPro" id="IPR037291">
    <property type="entry name" value="DUF4139"/>
</dbReference>
<dbReference type="InterPro" id="IPR025554">
    <property type="entry name" value="DUF4140"/>
</dbReference>
<feature type="coiled-coil region" evidence="1">
    <location>
        <begin position="97"/>
        <end position="124"/>
    </location>
</feature>
<protein>
    <submittedName>
        <fullName evidence="5">DUF4139 domain-containing protein</fullName>
    </submittedName>
</protein>
<feature type="signal peptide" evidence="2">
    <location>
        <begin position="1"/>
        <end position="26"/>
    </location>
</feature>
<accession>A0ABU8W2B8</accession>
<dbReference type="Pfam" id="PF13600">
    <property type="entry name" value="DUF4140"/>
    <property type="match status" value="1"/>
</dbReference>
<evidence type="ECO:0000259" key="4">
    <source>
        <dbReference type="Pfam" id="PF13600"/>
    </source>
</evidence>
<sequence length="538" mass="57364">MPLPFALCRCAIALALSPLLALEAHADSRITQVKVYPGSATVERVARVAAGSRTLTFTCLPAGLDAQSIQVSADAAVRLGETSVLTEPRALSADCALNALDGRIRALEDQKAALQSESEALDLVTGYLKGITAHGANGTAGEGMPLLRAAPDAKSVAATAEALRRTGQDSLQKQYLLKRRQTELDKQLAPLVAERSRSQGQGGNVTTVTVTLAAARDADVTLSYQVAGPGWSPAYRALLDTATRKIRIERQALVAQSTGEDWRGVKLTLSTGQPRRETAGRLPAPWRIGIVEPAPRERSAYPSAPMAAAAPAPMMKSAMDRLDEPVFDVSVFNNSFATEFSVPNAVDVPSSGHRVGLALGQVEDTVKLAARTSPQVDASAFLIADMAPPEGVWPAGPLQLYRDGSFVGNGQWTAPGDARVTLSFGRDELVRVQAEPERDNQGTGGFVGLRAERKLQRGYVVVNRHRTPIAVQVLEAAPVSVNDAVQVSAAFQPKPAEREWNRQPGMTMWSFDLAAGDSARVAADYTISYPKDARVSMR</sequence>
<organism evidence="5 6">
    <name type="scientific">Variovorax humicola</name>
    <dbReference type="NCBI Taxonomy" id="1769758"/>
    <lineage>
        <taxon>Bacteria</taxon>
        <taxon>Pseudomonadati</taxon>
        <taxon>Pseudomonadota</taxon>
        <taxon>Betaproteobacteria</taxon>
        <taxon>Burkholderiales</taxon>
        <taxon>Comamonadaceae</taxon>
        <taxon>Variovorax</taxon>
    </lineage>
</organism>
<keyword evidence="1" id="KW-0175">Coiled coil</keyword>
<dbReference type="NCBIfam" id="TIGR02231">
    <property type="entry name" value="mucoidy inhibitor MuiA family protein"/>
    <property type="match status" value="1"/>
</dbReference>
<reference evidence="5 6" key="1">
    <citation type="submission" date="2024-03" db="EMBL/GenBank/DDBJ databases">
        <title>Novel species of the genus Variovorax.</title>
        <authorList>
            <person name="Liu Q."/>
            <person name="Xin Y.-H."/>
        </authorList>
    </citation>
    <scope>NUCLEOTIDE SEQUENCE [LARGE SCALE GENOMIC DNA]</scope>
    <source>
        <strain evidence="5 6">KACC 18501</strain>
    </source>
</reference>
<proteinExistence type="predicted"/>
<feature type="chain" id="PRO_5046041787" evidence="2">
    <location>
        <begin position="27"/>
        <end position="538"/>
    </location>
</feature>
<dbReference type="PANTHER" id="PTHR31005">
    <property type="entry name" value="DUF4139 DOMAIN-CONTAINING PROTEIN"/>
    <property type="match status" value="1"/>
</dbReference>
<dbReference type="RefSeq" id="WP_340365234.1">
    <property type="nucleotide sequence ID" value="NZ_JBBKZV010000012.1"/>
</dbReference>
<evidence type="ECO:0000313" key="5">
    <source>
        <dbReference type="EMBL" id="MEJ8824199.1"/>
    </source>
</evidence>
<feature type="domain" description="DUF4140" evidence="4">
    <location>
        <begin position="33"/>
        <end position="123"/>
    </location>
</feature>
<dbReference type="Proteomes" id="UP001363010">
    <property type="component" value="Unassembled WGS sequence"/>
</dbReference>
<dbReference type="InterPro" id="IPR011935">
    <property type="entry name" value="CHP02231"/>
</dbReference>
<comment type="caution">
    <text evidence="5">The sequence shown here is derived from an EMBL/GenBank/DDBJ whole genome shotgun (WGS) entry which is preliminary data.</text>
</comment>
<dbReference type="EMBL" id="JBBKZV010000012">
    <property type="protein sequence ID" value="MEJ8824199.1"/>
    <property type="molecule type" value="Genomic_DNA"/>
</dbReference>
<keyword evidence="2" id="KW-0732">Signal</keyword>
<evidence type="ECO:0000256" key="2">
    <source>
        <dbReference type="SAM" id="SignalP"/>
    </source>
</evidence>
<keyword evidence="6" id="KW-1185">Reference proteome</keyword>